<keyword evidence="1" id="KW-0472">Membrane</keyword>
<keyword evidence="1" id="KW-0812">Transmembrane</keyword>
<evidence type="ECO:0000313" key="3">
    <source>
        <dbReference type="Proteomes" id="UP000178485"/>
    </source>
</evidence>
<keyword evidence="3" id="KW-1185">Reference proteome</keyword>
<protein>
    <submittedName>
        <fullName evidence="2">Uncharacterized protein</fullName>
    </submittedName>
</protein>
<feature type="transmembrane region" description="Helical" evidence="1">
    <location>
        <begin position="9"/>
        <end position="27"/>
    </location>
</feature>
<gene>
    <name evidence="2" type="ORF">ING2E5A_0129</name>
</gene>
<dbReference type="RefSeq" id="WP_071135743.1">
    <property type="nucleotide sequence ID" value="NZ_DUQN01000063.1"/>
</dbReference>
<dbReference type="Proteomes" id="UP000178485">
    <property type="component" value="Chromosome i"/>
</dbReference>
<sequence length="126" mass="14496">MATKDLFRIVLRSFGLYFLATVIFNYLPSIMVLFNTMPLLSLILSVVVLLLFASIFVQLIFKPDPIISLLKLDKGFDNELLSVKEFKLINLLNRYRVTFNRTPAAHGSEQPPLSVYELFCHSLVYH</sequence>
<keyword evidence="1" id="KW-1133">Transmembrane helix</keyword>
<reference evidence="2 3" key="1">
    <citation type="submission" date="2016-08" db="EMBL/GenBank/DDBJ databases">
        <authorList>
            <person name="Seilhamer J.J."/>
        </authorList>
    </citation>
    <scope>NUCLEOTIDE SEQUENCE [LARGE SCALE GENOMIC DNA]</scope>
    <source>
        <strain evidence="2">ING2-E5A</strain>
    </source>
</reference>
<proteinExistence type="predicted"/>
<dbReference type="AlphaFoldDB" id="A0A1G4G385"/>
<dbReference type="KEGG" id="pmuc:ING2E5A_0129"/>
<dbReference type="STRING" id="1642646.ING2E5A_0129"/>
<evidence type="ECO:0000256" key="1">
    <source>
        <dbReference type="SAM" id="Phobius"/>
    </source>
</evidence>
<feature type="transmembrane region" description="Helical" evidence="1">
    <location>
        <begin position="39"/>
        <end position="61"/>
    </location>
</feature>
<dbReference type="EMBL" id="LT608328">
    <property type="protein sequence ID" value="SCM55214.1"/>
    <property type="molecule type" value="Genomic_DNA"/>
</dbReference>
<name>A0A1G4G385_9BACT</name>
<accession>A0A1G4G385</accession>
<evidence type="ECO:0000313" key="2">
    <source>
        <dbReference type="EMBL" id="SCM55214.1"/>
    </source>
</evidence>
<organism evidence="2 3">
    <name type="scientific">Petrimonas mucosa</name>
    <dbReference type="NCBI Taxonomy" id="1642646"/>
    <lineage>
        <taxon>Bacteria</taxon>
        <taxon>Pseudomonadati</taxon>
        <taxon>Bacteroidota</taxon>
        <taxon>Bacteroidia</taxon>
        <taxon>Bacteroidales</taxon>
        <taxon>Dysgonomonadaceae</taxon>
        <taxon>Petrimonas</taxon>
    </lineage>
</organism>